<name>A0A0F9KI76_9ZZZZ</name>
<evidence type="ECO:0000313" key="2">
    <source>
        <dbReference type="EMBL" id="KKM81678.1"/>
    </source>
</evidence>
<dbReference type="EMBL" id="LAZR01007983">
    <property type="protein sequence ID" value="KKM81678.1"/>
    <property type="molecule type" value="Genomic_DNA"/>
</dbReference>
<comment type="caution">
    <text evidence="2">The sequence shown here is derived from an EMBL/GenBank/DDBJ whole genome shotgun (WGS) entry which is preliminary data.</text>
</comment>
<feature type="region of interest" description="Disordered" evidence="1">
    <location>
        <begin position="1"/>
        <end position="30"/>
    </location>
</feature>
<feature type="compositionally biased region" description="Basic residues" evidence="1">
    <location>
        <begin position="1"/>
        <end position="11"/>
    </location>
</feature>
<protein>
    <submittedName>
        <fullName evidence="2">Uncharacterized protein</fullName>
    </submittedName>
</protein>
<sequence>MAPSSRKRKRAAGAVRRTTPNAANGAVPPGWTAELWADELRRKADRCRAEHAETAAMYEGWAESIMSQKCGEDQNVRASHILVENHGDYASQLLCENQATTASHQTL</sequence>
<proteinExistence type="predicted"/>
<accession>A0A0F9KI76</accession>
<reference evidence="2" key="1">
    <citation type="journal article" date="2015" name="Nature">
        <title>Complex archaea that bridge the gap between prokaryotes and eukaryotes.</title>
        <authorList>
            <person name="Spang A."/>
            <person name="Saw J.H."/>
            <person name="Jorgensen S.L."/>
            <person name="Zaremba-Niedzwiedzka K."/>
            <person name="Martijn J."/>
            <person name="Lind A.E."/>
            <person name="van Eijk R."/>
            <person name="Schleper C."/>
            <person name="Guy L."/>
            <person name="Ettema T.J."/>
        </authorList>
    </citation>
    <scope>NUCLEOTIDE SEQUENCE</scope>
</reference>
<organism evidence="2">
    <name type="scientific">marine sediment metagenome</name>
    <dbReference type="NCBI Taxonomy" id="412755"/>
    <lineage>
        <taxon>unclassified sequences</taxon>
        <taxon>metagenomes</taxon>
        <taxon>ecological metagenomes</taxon>
    </lineage>
</organism>
<gene>
    <name evidence="2" type="ORF">LCGC14_1327340</name>
</gene>
<evidence type="ECO:0000256" key="1">
    <source>
        <dbReference type="SAM" id="MobiDB-lite"/>
    </source>
</evidence>
<dbReference type="AlphaFoldDB" id="A0A0F9KI76"/>